<comment type="caution">
    <text evidence="4">The sequence shown here is derived from an EMBL/GenBank/DDBJ whole genome shotgun (WGS) entry which is preliminary data.</text>
</comment>
<protein>
    <submittedName>
        <fullName evidence="4">Conjugative relaxase-like TrwC/TraI family protein</fullName>
    </submittedName>
</protein>
<sequence>MLSMRVVHAGDGYAYLLNSVASHDDETKPETRLHDYYDATGTPPGKWFGRGIHGLGETTLTQGGVVEETQMAALYGEGLHPDAEQKIADGARLKDTQLGRQYPTFAKGVDVLEAIKREETRRKNETGKLLPTEERNQIGLDIARPFYEKETGSVNAGAREVLAWLNEEKNKVKQPVAGMDLTFSPAKSVSVVWALADEATANAIQDVHERSVRDVLAYIEDELLYTRTGQRSERQIKAKGMIAATFVHYDTRMGDPDLHTHCLISNKVQAEEIDGLSPEEAEKWRALDTRFLFKNSAKLSQLYARKMNQRLREELGFAFRERVTEEGKAPTWEIAGVSDEVIDSFSSRRENARPVYEKYAAEYTKTHGHQPSSRARYALWQQAILDTRDAKKPARSLREHREEWAQMYDADTLKNAVSSARDTRSFFPLSHDPERSSSVAELARKAVEDTRARRAQFAPRHLDTAISMRLNEWRFYSEDHEDEVRNAAIRYAHSEYLTVANDAPDELLPRALFREDGMIIDRDSESVTLIARDTLREENIVLDHLDELTAYTVESSVIDAALAQHAEEKGFELNTGQALLVRHLVESGKQITAGVGPAGTGKTASMSVVSTVWKSQGHNVIGLAPSAAAAKNLSEDIDTDAFTLASLTYRWRGIVGDNPRDVSALGIDINPGDMLLIDEAGMATTADLAAITEIAQETGAVVRMVGDPYQLDAVETGGLFRTIVKRDESVELDQVMRMGNDTAQAEAGLTIRHGDVTGLDLYAERGWIHDGARADMVTQAARDFLADDAAGLSSILIASTREDVNTANQIIQDARAQEGRIDPEGPHVELGTGHRAFIGEAILARKNATFNGQRILNGSRLMLAAIHDDGSITARADERGVCVHLPADYVREHVQLGYAATVHRAQGVTVDVTRAIIGAEADRRGLYVALTRGKRQNHLYVPTDTDIDFEAEGGHLHMAGDKQAPTAREILESVVTRDTGQESATDTREKLRREAASPERARELYATAADMLTTTWRRDFVEPNVRDWLDTLSVGYLETIDEDQAVERISTAAVALARHGVDYRELMAEATSDLEGARDAGAVIAHRLREHLPDTAPKLWALPPHHASMDAELYDWAEATHAALQPNERELRELDYALPEKGTIVGQDFTNTDLRGKDLSHLKFENCDFTGAAFDNAEMHRTFFIECALRDATLTGVHAGQGDNAFKVNGFRNCDMRGTDFSGARLARTNMTRSNLSGSVWQGADLDTVSFTGTDLTGATFTDTTFTDAAQIVGGTLDPDAPEQLHAIKEASRLDLSHLEDTSTATTSGSTSPQNERETQNDWTL</sequence>
<proteinExistence type="predicted"/>
<organism evidence="4 5">
    <name type="scientific">Corynebacterium mucifaciens</name>
    <dbReference type="NCBI Taxonomy" id="57171"/>
    <lineage>
        <taxon>Bacteria</taxon>
        <taxon>Bacillati</taxon>
        <taxon>Actinomycetota</taxon>
        <taxon>Actinomycetes</taxon>
        <taxon>Mycobacteriales</taxon>
        <taxon>Corynebacteriaceae</taxon>
        <taxon>Corynebacterium</taxon>
    </lineage>
</organism>
<evidence type="ECO:0000313" key="4">
    <source>
        <dbReference type="EMBL" id="MET3945312.1"/>
    </source>
</evidence>
<dbReference type="InterPro" id="IPR027417">
    <property type="entry name" value="P-loop_NTPase"/>
</dbReference>
<feature type="region of interest" description="Disordered" evidence="2">
    <location>
        <begin position="1296"/>
        <end position="1325"/>
    </location>
</feature>
<accession>A0ABV2P0L8</accession>
<dbReference type="NCBIfam" id="NF041492">
    <property type="entry name" value="MobF"/>
    <property type="match status" value="1"/>
</dbReference>
<dbReference type="Gene3D" id="3.40.50.300">
    <property type="entry name" value="P-loop containing nucleotide triphosphate hydrolases"/>
    <property type="match status" value="2"/>
</dbReference>
<feature type="compositionally biased region" description="Low complexity" evidence="2">
    <location>
        <begin position="1302"/>
        <end position="1312"/>
    </location>
</feature>
<dbReference type="InterPro" id="IPR001646">
    <property type="entry name" value="5peptide_repeat"/>
</dbReference>
<dbReference type="SUPFAM" id="SSF52540">
    <property type="entry name" value="P-loop containing nucleoside triphosphate hydrolases"/>
    <property type="match status" value="2"/>
</dbReference>
<evidence type="ECO:0000256" key="2">
    <source>
        <dbReference type="SAM" id="MobiDB-lite"/>
    </source>
</evidence>
<keyword evidence="5" id="KW-1185">Reference proteome</keyword>
<dbReference type="CDD" id="cd17933">
    <property type="entry name" value="DEXSc_RecD-like"/>
    <property type="match status" value="1"/>
</dbReference>
<dbReference type="RefSeq" id="WP_246233948.1">
    <property type="nucleotide sequence ID" value="NZ_JAAXPF010000013.1"/>
</dbReference>
<dbReference type="Gene3D" id="2.160.20.80">
    <property type="entry name" value="E3 ubiquitin-protein ligase SopA"/>
    <property type="match status" value="1"/>
</dbReference>
<dbReference type="Proteomes" id="UP001549139">
    <property type="component" value="Unassembled WGS sequence"/>
</dbReference>
<keyword evidence="1" id="KW-0677">Repeat</keyword>
<evidence type="ECO:0000313" key="5">
    <source>
        <dbReference type="Proteomes" id="UP001549139"/>
    </source>
</evidence>
<dbReference type="PANTHER" id="PTHR47485:SF1">
    <property type="entry name" value="THYLAKOID LUMENAL 17.4 KDA PROTEIN, CHLOROPLASTIC"/>
    <property type="match status" value="1"/>
</dbReference>
<evidence type="ECO:0000256" key="1">
    <source>
        <dbReference type="ARBA" id="ARBA00022737"/>
    </source>
</evidence>
<dbReference type="InterPro" id="IPR014862">
    <property type="entry name" value="TrwC"/>
</dbReference>
<dbReference type="SUPFAM" id="SSF141571">
    <property type="entry name" value="Pentapeptide repeat-like"/>
    <property type="match status" value="1"/>
</dbReference>
<dbReference type="Pfam" id="PF00805">
    <property type="entry name" value="Pentapeptide"/>
    <property type="match status" value="2"/>
</dbReference>
<dbReference type="SUPFAM" id="SSF55464">
    <property type="entry name" value="Origin of replication-binding domain, RBD-like"/>
    <property type="match status" value="1"/>
</dbReference>
<dbReference type="Gene3D" id="2.30.30.940">
    <property type="match status" value="1"/>
</dbReference>
<reference evidence="4 5" key="1">
    <citation type="submission" date="2024-06" db="EMBL/GenBank/DDBJ databases">
        <title>Sequencing the genomes of 1000 actinobacteria strains.</title>
        <authorList>
            <person name="Klenk H.-P."/>
        </authorList>
    </citation>
    <scope>NUCLEOTIDE SEQUENCE [LARGE SCALE GENOMIC DNA]</scope>
    <source>
        <strain evidence="4 5">DSM 44265</strain>
    </source>
</reference>
<dbReference type="Pfam" id="PF08751">
    <property type="entry name" value="TrwC"/>
    <property type="match status" value="1"/>
</dbReference>
<evidence type="ECO:0000259" key="3">
    <source>
        <dbReference type="Pfam" id="PF08751"/>
    </source>
</evidence>
<gene>
    <name evidence="4" type="ORF">JOF50_002175</name>
</gene>
<name>A0ABV2P0L8_9CORY</name>
<dbReference type="CDD" id="cd18809">
    <property type="entry name" value="SF1_C_RecD"/>
    <property type="match status" value="1"/>
</dbReference>
<dbReference type="EMBL" id="JBEPNZ010000002">
    <property type="protein sequence ID" value="MET3945312.1"/>
    <property type="molecule type" value="Genomic_DNA"/>
</dbReference>
<dbReference type="Pfam" id="PF13604">
    <property type="entry name" value="AAA_30"/>
    <property type="match status" value="1"/>
</dbReference>
<feature type="domain" description="TrwC relaxase" evidence="3">
    <location>
        <begin position="9"/>
        <end position="407"/>
    </location>
</feature>
<feature type="compositionally biased region" description="Basic and acidic residues" evidence="2">
    <location>
        <begin position="1315"/>
        <end position="1325"/>
    </location>
</feature>
<dbReference type="PANTHER" id="PTHR47485">
    <property type="entry name" value="THYLAKOID LUMENAL 17.4 KDA PROTEIN, CHLOROPLASTIC"/>
    <property type="match status" value="1"/>
</dbReference>